<evidence type="ECO:0000256" key="1">
    <source>
        <dbReference type="RuleBase" id="RU363126"/>
    </source>
</evidence>
<dbReference type="WBParaSite" id="PEQ_0001377901-mRNA-1">
    <property type="protein sequence ID" value="PEQ_0001377901-mRNA-1"/>
    <property type="gene ID" value="PEQ_0001377901"/>
</dbReference>
<keyword evidence="1" id="KW-0868">Chloride</keyword>
<evidence type="ECO:0000313" key="3">
    <source>
        <dbReference type="WBParaSite" id="PEQ_0001377901-mRNA-1"/>
    </source>
</evidence>
<reference evidence="3" key="1">
    <citation type="submission" date="2022-11" db="UniProtKB">
        <authorList>
            <consortium name="WormBaseParasite"/>
        </authorList>
    </citation>
    <scope>IDENTIFICATION</scope>
</reference>
<comment type="subcellular location">
    <subcellularLocation>
        <location evidence="1">Cell membrane</location>
        <topology evidence="1">Multi-pass membrane protein</topology>
    </subcellularLocation>
</comment>
<keyword evidence="1" id="KW-0406">Ion transport</keyword>
<proteinExistence type="inferred from homology"/>
<accession>A0A914S985</accession>
<dbReference type="InterPro" id="IPR021134">
    <property type="entry name" value="Bestrophin-like"/>
</dbReference>
<comment type="similarity">
    <text evidence="1">Belongs to the anion channel-forming bestrophin (TC 1.A.46) family. Calcium-sensitive chloride channel subfamily.</text>
</comment>
<dbReference type="AlphaFoldDB" id="A0A914S985"/>
<keyword evidence="1" id="KW-0813">Transport</keyword>
<keyword evidence="2" id="KW-1185">Reference proteome</keyword>
<protein>
    <recommendedName>
        <fullName evidence="1">Bestrophin homolog</fullName>
    </recommendedName>
</protein>
<keyword evidence="1" id="KW-0472">Membrane</keyword>
<dbReference type="Pfam" id="PF01062">
    <property type="entry name" value="Bestrophin"/>
    <property type="match status" value="1"/>
</dbReference>
<keyword evidence="1" id="KW-0869">Chloride channel</keyword>
<sequence>MVHTLLYNCVLLSIPFHNDRRSTNGTEYRKIPTRKRPKTFENLITYLNKQLNYIPLTFILGFYGSFAPNIRLVRICKCFAIIARRAEKIACDAMTNKLCDVSFFLSRNMGLLYLSFSRTKTMPIRFEFSLRVLDSMLRQ</sequence>
<dbReference type="GO" id="GO:0005254">
    <property type="term" value="F:chloride channel activity"/>
    <property type="evidence" value="ECO:0007669"/>
    <property type="project" value="UniProtKB-KW"/>
</dbReference>
<keyword evidence="1" id="KW-1003">Cell membrane</keyword>
<organism evidence="2 3">
    <name type="scientific">Parascaris equorum</name>
    <name type="common">Equine roundworm</name>
    <dbReference type="NCBI Taxonomy" id="6256"/>
    <lineage>
        <taxon>Eukaryota</taxon>
        <taxon>Metazoa</taxon>
        <taxon>Ecdysozoa</taxon>
        <taxon>Nematoda</taxon>
        <taxon>Chromadorea</taxon>
        <taxon>Rhabditida</taxon>
        <taxon>Spirurina</taxon>
        <taxon>Ascaridomorpha</taxon>
        <taxon>Ascaridoidea</taxon>
        <taxon>Ascarididae</taxon>
        <taxon>Parascaris</taxon>
    </lineage>
</organism>
<keyword evidence="1" id="KW-0407">Ion channel</keyword>
<dbReference type="GO" id="GO:0034707">
    <property type="term" value="C:chloride channel complex"/>
    <property type="evidence" value="ECO:0007669"/>
    <property type="project" value="UniProtKB-KW"/>
</dbReference>
<name>A0A914S985_PAREQ</name>
<dbReference type="GO" id="GO:0005886">
    <property type="term" value="C:plasma membrane"/>
    <property type="evidence" value="ECO:0007669"/>
    <property type="project" value="UniProtKB-SubCell"/>
</dbReference>
<dbReference type="Proteomes" id="UP000887564">
    <property type="component" value="Unplaced"/>
</dbReference>
<comment type="function">
    <text evidence="1">Forms chloride channels.</text>
</comment>
<evidence type="ECO:0000313" key="2">
    <source>
        <dbReference type="Proteomes" id="UP000887564"/>
    </source>
</evidence>